<sequence length="85" mass="9030">MKVSRGLVIRLLLGSAVGLGSFGVRCLFCSEASSSEGFGLRSPRSEVRTCVGSQLGPSHVAAAWQFHEFRFVSPGSGSLKNRTKS</sequence>
<organism evidence="1">
    <name type="scientific">Picea glauca</name>
    <name type="common">White spruce</name>
    <name type="synonym">Pinus glauca</name>
    <dbReference type="NCBI Taxonomy" id="3330"/>
    <lineage>
        <taxon>Eukaryota</taxon>
        <taxon>Viridiplantae</taxon>
        <taxon>Streptophyta</taxon>
        <taxon>Embryophyta</taxon>
        <taxon>Tracheophyta</taxon>
        <taxon>Spermatophyta</taxon>
        <taxon>Pinopsida</taxon>
        <taxon>Pinidae</taxon>
        <taxon>Conifers I</taxon>
        <taxon>Pinales</taxon>
        <taxon>Pinaceae</taxon>
        <taxon>Picea</taxon>
    </lineage>
</organism>
<comment type="caution">
    <text evidence="1">The sequence shown here is derived from an EMBL/GenBank/DDBJ whole genome shotgun (WGS) entry which is preliminary data.</text>
</comment>
<dbReference type="AlphaFoldDB" id="A0A117NGA4"/>
<keyword evidence="1" id="KW-0496">Mitochondrion</keyword>
<gene>
    <name evidence="1" type="ORF">ABT39_MTgene1589</name>
</gene>
<proteinExistence type="predicted"/>
<protein>
    <submittedName>
        <fullName evidence="1">Uncharacterized protein</fullName>
    </submittedName>
</protein>
<name>A0A117NGA4_PICGL</name>
<dbReference type="EMBL" id="LKAM01000011">
    <property type="protein sequence ID" value="KUM46488.1"/>
    <property type="molecule type" value="Genomic_DNA"/>
</dbReference>
<evidence type="ECO:0000313" key="1">
    <source>
        <dbReference type="EMBL" id="KUM46488.1"/>
    </source>
</evidence>
<accession>A0A117NGA4</accession>
<geneLocation type="mitochondrion" evidence="1"/>
<reference evidence="1" key="1">
    <citation type="journal article" date="2015" name="Genome Biol. Evol.">
        <title>Organellar Genomes of White Spruce (Picea glauca): Assembly and Annotation.</title>
        <authorList>
            <person name="Jackman S.D."/>
            <person name="Warren R.L."/>
            <person name="Gibb E.A."/>
            <person name="Vandervalk B.P."/>
            <person name="Mohamadi H."/>
            <person name="Chu J."/>
            <person name="Raymond A."/>
            <person name="Pleasance S."/>
            <person name="Coope R."/>
            <person name="Wildung M.R."/>
            <person name="Ritland C.E."/>
            <person name="Bousquet J."/>
            <person name="Jones S.J."/>
            <person name="Bohlmann J."/>
            <person name="Birol I."/>
        </authorList>
    </citation>
    <scope>NUCLEOTIDE SEQUENCE [LARGE SCALE GENOMIC DNA]</scope>
    <source>
        <tissue evidence="1">Flushing bud</tissue>
    </source>
</reference>